<name>A0A163KG31_DIDRA</name>
<comment type="caution">
    <text evidence="2">The sequence shown here is derived from an EMBL/GenBank/DDBJ whole genome shotgun (WGS) entry which is preliminary data.</text>
</comment>
<dbReference type="Proteomes" id="UP000076837">
    <property type="component" value="Unassembled WGS sequence"/>
</dbReference>
<organism evidence="2 3">
    <name type="scientific">Didymella rabiei</name>
    <name type="common">Chickpea ascochyta blight fungus</name>
    <name type="synonym">Mycosphaerella rabiei</name>
    <dbReference type="NCBI Taxonomy" id="5454"/>
    <lineage>
        <taxon>Eukaryota</taxon>
        <taxon>Fungi</taxon>
        <taxon>Dikarya</taxon>
        <taxon>Ascomycota</taxon>
        <taxon>Pezizomycotina</taxon>
        <taxon>Dothideomycetes</taxon>
        <taxon>Pleosporomycetidae</taxon>
        <taxon>Pleosporales</taxon>
        <taxon>Pleosporineae</taxon>
        <taxon>Didymellaceae</taxon>
        <taxon>Ascochyta</taxon>
    </lineage>
</organism>
<feature type="compositionally biased region" description="Basic and acidic residues" evidence="1">
    <location>
        <begin position="49"/>
        <end position="61"/>
    </location>
</feature>
<gene>
    <name evidence="2" type="ORF">ST47_g1919</name>
</gene>
<evidence type="ECO:0000256" key="1">
    <source>
        <dbReference type="SAM" id="MobiDB-lite"/>
    </source>
</evidence>
<dbReference type="EMBL" id="JYNV01000083">
    <property type="protein sequence ID" value="KZM26975.1"/>
    <property type="molecule type" value="Genomic_DNA"/>
</dbReference>
<feature type="region of interest" description="Disordered" evidence="1">
    <location>
        <begin position="1"/>
        <end position="72"/>
    </location>
</feature>
<accession>A0A163KG31</accession>
<sequence>MRKVRCVQRRESSTETRNNERTVGMANTALDLRSSFQTGQPRQEGAASVEKKRDQHCDCPARRQRGAGSPRSDLAAWCEGHPNALLWAGQEKRRGALESRRPPPANPAALQAPAVSRPSLDGAGTQRDRNRSSLHPADPDRTQLNPDGTTPARKAEQHRRPALNYEARTVARAIRPGNASWT</sequence>
<feature type="region of interest" description="Disordered" evidence="1">
    <location>
        <begin position="89"/>
        <end position="182"/>
    </location>
</feature>
<reference evidence="2 3" key="1">
    <citation type="journal article" date="2016" name="Sci. Rep.">
        <title>Draft genome sequencing and secretome analysis of fungal phytopathogen Ascochyta rabiei provides insight into the necrotrophic effector repertoire.</title>
        <authorList>
            <person name="Verma S."/>
            <person name="Gazara R.K."/>
            <person name="Nizam S."/>
            <person name="Parween S."/>
            <person name="Chattopadhyay D."/>
            <person name="Verma P.K."/>
        </authorList>
    </citation>
    <scope>NUCLEOTIDE SEQUENCE [LARGE SCALE GENOMIC DNA]</scope>
    <source>
        <strain evidence="2 3">ArDII</strain>
    </source>
</reference>
<protein>
    <submittedName>
        <fullName evidence="2">Uncharacterized protein</fullName>
    </submittedName>
</protein>
<evidence type="ECO:0000313" key="3">
    <source>
        <dbReference type="Proteomes" id="UP000076837"/>
    </source>
</evidence>
<dbReference type="AlphaFoldDB" id="A0A163KG31"/>
<feature type="compositionally biased region" description="Basic and acidic residues" evidence="1">
    <location>
        <begin position="8"/>
        <end position="20"/>
    </location>
</feature>
<feature type="compositionally biased region" description="Basic and acidic residues" evidence="1">
    <location>
        <begin position="90"/>
        <end position="101"/>
    </location>
</feature>
<keyword evidence="3" id="KW-1185">Reference proteome</keyword>
<feature type="compositionally biased region" description="Basic and acidic residues" evidence="1">
    <location>
        <begin position="126"/>
        <end position="141"/>
    </location>
</feature>
<evidence type="ECO:0000313" key="2">
    <source>
        <dbReference type="EMBL" id="KZM26975.1"/>
    </source>
</evidence>
<proteinExistence type="predicted"/>